<feature type="signal peptide" evidence="1">
    <location>
        <begin position="1"/>
        <end position="27"/>
    </location>
</feature>
<sequence>MLGRRSLPTLVAAIAALLLCTAATAAAAPPAGRYAGKLVADNVVDSGVVHFTVSRDGRRLTGWRVTMNVVCASLPVRVELITQTMPAMTIARDGRFRSVYTRPVRRVSDVRIAVSGRFSGSRVVGGKIDYDVGFSTGTCTRKADWTAAPKR</sequence>
<dbReference type="RefSeq" id="WP_318600935.1">
    <property type="nucleotide sequence ID" value="NZ_JAWSTH010000140.1"/>
</dbReference>
<comment type="caution">
    <text evidence="2">The sequence shown here is derived from an EMBL/GenBank/DDBJ whole genome shotgun (WGS) entry which is preliminary data.</text>
</comment>
<dbReference type="EMBL" id="JAWSTH010000140">
    <property type="protein sequence ID" value="MDW5598407.1"/>
    <property type="molecule type" value="Genomic_DNA"/>
</dbReference>
<feature type="chain" id="PRO_5047455357" description="Lipoprotein" evidence="1">
    <location>
        <begin position="28"/>
        <end position="151"/>
    </location>
</feature>
<reference evidence="3" key="1">
    <citation type="submission" date="2023-07" db="EMBL/GenBank/DDBJ databases">
        <title>Conexibacter stalactiti sp. nov., isolated from stalactites in a lava cave and emended description of the genus Conexibacter.</title>
        <authorList>
            <person name="Lee S.D."/>
        </authorList>
    </citation>
    <scope>NUCLEOTIDE SEQUENCE [LARGE SCALE GENOMIC DNA]</scope>
    <source>
        <strain evidence="3">KCTC 39840</strain>
    </source>
</reference>
<proteinExistence type="predicted"/>
<gene>
    <name evidence="2" type="ORF">R7226_28870</name>
</gene>
<name>A0ABU4HYK9_9ACTN</name>
<evidence type="ECO:0000256" key="1">
    <source>
        <dbReference type="SAM" id="SignalP"/>
    </source>
</evidence>
<evidence type="ECO:0000313" key="2">
    <source>
        <dbReference type="EMBL" id="MDW5598407.1"/>
    </source>
</evidence>
<evidence type="ECO:0008006" key="4">
    <source>
        <dbReference type="Google" id="ProtNLM"/>
    </source>
</evidence>
<keyword evidence="1" id="KW-0732">Signal</keyword>
<accession>A0ABU4HYK9</accession>
<dbReference type="Proteomes" id="UP001284601">
    <property type="component" value="Unassembled WGS sequence"/>
</dbReference>
<protein>
    <recommendedName>
        <fullName evidence="4">Lipoprotein</fullName>
    </recommendedName>
</protein>
<keyword evidence="3" id="KW-1185">Reference proteome</keyword>
<evidence type="ECO:0000313" key="3">
    <source>
        <dbReference type="Proteomes" id="UP001284601"/>
    </source>
</evidence>
<organism evidence="2 3">
    <name type="scientific">Conexibacter stalactiti</name>
    <dbReference type="NCBI Taxonomy" id="1940611"/>
    <lineage>
        <taxon>Bacteria</taxon>
        <taxon>Bacillati</taxon>
        <taxon>Actinomycetota</taxon>
        <taxon>Thermoleophilia</taxon>
        <taxon>Solirubrobacterales</taxon>
        <taxon>Conexibacteraceae</taxon>
        <taxon>Conexibacter</taxon>
    </lineage>
</organism>